<dbReference type="OrthoDB" id="4179877at2759"/>
<dbReference type="RefSeq" id="XP_031577363.1">
    <property type="nucleotide sequence ID" value="XM_031721000.1"/>
</dbReference>
<dbReference type="Proteomes" id="UP000002038">
    <property type="component" value="Unassembled WGS sequence"/>
</dbReference>
<sequence>MPPLSLEDLKTVVSALAQKLDSLNIDYAIMGLLPPVCSSHASRTNSGTPFLHTNCTDQKHSGRYMEDVQYQRSREATDIRDLMNMIPLAVPGRPELDLNQSQELRNEKRPALAQALKALKDQMQHYFPKLERFSAILLNPVIDRAIEFHEGRSFQNPPSASCQVHMELAICGGLLGRYGVLRMLLQPVTWERQWALCRSRGALKCAVQWGQNWPHGSKVGTVPFHYLLIRTMIEIIILEPLHILIRDTQHLSVSPHTEKPASLSSSIAALTKLSASACTNR</sequence>
<dbReference type="AlphaFoldDB" id="A0A179UFU6"/>
<keyword evidence="2" id="KW-1185">Reference proteome</keyword>
<evidence type="ECO:0000313" key="1">
    <source>
        <dbReference type="EMBL" id="OAT06710.1"/>
    </source>
</evidence>
<evidence type="ECO:0000313" key="2">
    <source>
        <dbReference type="Proteomes" id="UP000002038"/>
    </source>
</evidence>
<dbReference type="KEGG" id="bgh:BDBG_02878"/>
<gene>
    <name evidence="1" type="ORF">BDBG_02878</name>
</gene>
<dbReference type="GeneID" id="8505872"/>
<organism evidence="1 2">
    <name type="scientific">Blastomyces gilchristii (strain SLH14081)</name>
    <name type="common">Blastomyces dermatitidis</name>
    <dbReference type="NCBI Taxonomy" id="559298"/>
    <lineage>
        <taxon>Eukaryota</taxon>
        <taxon>Fungi</taxon>
        <taxon>Dikarya</taxon>
        <taxon>Ascomycota</taxon>
        <taxon>Pezizomycotina</taxon>
        <taxon>Eurotiomycetes</taxon>
        <taxon>Eurotiomycetidae</taxon>
        <taxon>Onygenales</taxon>
        <taxon>Ajellomycetaceae</taxon>
        <taxon>Blastomyces</taxon>
    </lineage>
</organism>
<protein>
    <submittedName>
        <fullName evidence="1">Antigen</fullName>
    </submittedName>
</protein>
<accession>A0A179UFU6</accession>
<reference evidence="2" key="1">
    <citation type="journal article" date="2015" name="PLoS Genet.">
        <title>The dynamic genome and transcriptome of the human fungal pathogen Blastomyces and close relative Emmonsia.</title>
        <authorList>
            <person name="Munoz J.F."/>
            <person name="Gauthier G.M."/>
            <person name="Desjardins C.A."/>
            <person name="Gallo J.E."/>
            <person name="Holder J."/>
            <person name="Sullivan T.D."/>
            <person name="Marty A.J."/>
            <person name="Carmen J.C."/>
            <person name="Chen Z."/>
            <person name="Ding L."/>
            <person name="Gujja S."/>
            <person name="Magrini V."/>
            <person name="Misas E."/>
            <person name="Mitreva M."/>
            <person name="Priest M."/>
            <person name="Saif S."/>
            <person name="Whiston E.A."/>
            <person name="Young S."/>
            <person name="Zeng Q."/>
            <person name="Goldman W.E."/>
            <person name="Mardis E.R."/>
            <person name="Taylor J.W."/>
            <person name="McEwen J.G."/>
            <person name="Clay O.K."/>
            <person name="Klein B.S."/>
            <person name="Cuomo C.A."/>
        </authorList>
    </citation>
    <scope>NUCLEOTIDE SEQUENCE [LARGE SCALE GENOMIC DNA]</scope>
    <source>
        <strain evidence="2">SLH14081</strain>
    </source>
</reference>
<proteinExistence type="predicted"/>
<name>A0A179UFU6_BLAGS</name>
<dbReference type="VEuPathDB" id="FungiDB:BDBG_02878"/>
<dbReference type="EMBL" id="GG657451">
    <property type="protein sequence ID" value="OAT06710.1"/>
    <property type="molecule type" value="Genomic_DNA"/>
</dbReference>